<dbReference type="Proteomes" id="UP000023152">
    <property type="component" value="Unassembled WGS sequence"/>
</dbReference>
<dbReference type="EMBL" id="ASPP01006323">
    <property type="protein sequence ID" value="ETO28994.1"/>
    <property type="molecule type" value="Genomic_DNA"/>
</dbReference>
<evidence type="ECO:0000313" key="2">
    <source>
        <dbReference type="EMBL" id="ETO28994.1"/>
    </source>
</evidence>
<reference evidence="2 3" key="1">
    <citation type="journal article" date="2013" name="Curr. Biol.">
        <title>The Genome of the Foraminiferan Reticulomyxa filosa.</title>
        <authorList>
            <person name="Glockner G."/>
            <person name="Hulsmann N."/>
            <person name="Schleicher M."/>
            <person name="Noegel A.A."/>
            <person name="Eichinger L."/>
            <person name="Gallinger C."/>
            <person name="Pawlowski J."/>
            <person name="Sierra R."/>
            <person name="Euteneuer U."/>
            <person name="Pillet L."/>
            <person name="Moustafa A."/>
            <person name="Platzer M."/>
            <person name="Groth M."/>
            <person name="Szafranski K."/>
            <person name="Schliwa M."/>
        </authorList>
    </citation>
    <scope>NUCLEOTIDE SEQUENCE [LARGE SCALE GENOMIC DNA]</scope>
</reference>
<proteinExistence type="predicted"/>
<evidence type="ECO:0000256" key="1">
    <source>
        <dbReference type="SAM" id="MobiDB-lite"/>
    </source>
</evidence>
<evidence type="ECO:0000313" key="3">
    <source>
        <dbReference type="Proteomes" id="UP000023152"/>
    </source>
</evidence>
<feature type="region of interest" description="Disordered" evidence="1">
    <location>
        <begin position="71"/>
        <end position="96"/>
    </location>
</feature>
<dbReference type="AlphaFoldDB" id="X6NTC3"/>
<organism evidence="2 3">
    <name type="scientific">Reticulomyxa filosa</name>
    <dbReference type="NCBI Taxonomy" id="46433"/>
    <lineage>
        <taxon>Eukaryota</taxon>
        <taxon>Sar</taxon>
        <taxon>Rhizaria</taxon>
        <taxon>Retaria</taxon>
        <taxon>Foraminifera</taxon>
        <taxon>Monothalamids</taxon>
        <taxon>Reticulomyxidae</taxon>
        <taxon>Reticulomyxa</taxon>
    </lineage>
</organism>
<keyword evidence="3" id="KW-1185">Reference proteome</keyword>
<comment type="caution">
    <text evidence="2">The sequence shown here is derived from an EMBL/GenBank/DDBJ whole genome shotgun (WGS) entry which is preliminary data.</text>
</comment>
<name>X6NTC3_RETFI</name>
<feature type="compositionally biased region" description="Low complexity" evidence="1">
    <location>
        <begin position="80"/>
        <end position="96"/>
    </location>
</feature>
<protein>
    <submittedName>
        <fullName evidence="2">Uncharacterized protein</fullName>
    </submittedName>
</protein>
<gene>
    <name evidence="2" type="ORF">RFI_08133</name>
</gene>
<accession>X6NTC3</accession>
<sequence length="185" mass="21137">MRWWRNERLVLLAVASASVLRLFFFFLFSYGDVVVYDGTNGAIVVTFAYPATTPGDVTGLVWRTCSNHFSPKRRSQVNENGNNNGNGNSNSNSNGNVKSPNQWVEILMLMKSGLVVRRAISLQWKHNEDTAEYVEQLNRFSQLQYPDPVITKWWYDGIDHLNHIFAVSCQPEHLTDTKATQNGFY</sequence>